<dbReference type="GO" id="GO:0016787">
    <property type="term" value="F:hydrolase activity"/>
    <property type="evidence" value="ECO:0007669"/>
    <property type="project" value="UniProtKB-KW"/>
</dbReference>
<evidence type="ECO:0000259" key="8">
    <source>
        <dbReference type="PROSITE" id="PS51194"/>
    </source>
</evidence>
<name>A0A8X7P1F2_BRACI</name>
<dbReference type="EC" id="3.6.4.13" evidence="1"/>
<dbReference type="Pfam" id="PF00270">
    <property type="entry name" value="DEAD"/>
    <property type="match status" value="1"/>
</dbReference>
<dbReference type="CDD" id="cd17980">
    <property type="entry name" value="DEXHc_DHX35"/>
    <property type="match status" value="1"/>
</dbReference>
<accession>A0A8X7P1F2</accession>
<dbReference type="GO" id="GO:0005524">
    <property type="term" value="F:ATP binding"/>
    <property type="evidence" value="ECO:0007669"/>
    <property type="project" value="UniProtKB-KW"/>
</dbReference>
<dbReference type="Pfam" id="PF00271">
    <property type="entry name" value="Helicase_C"/>
    <property type="match status" value="1"/>
</dbReference>
<feature type="domain" description="Helicase ATP-binding" evidence="7">
    <location>
        <begin position="58"/>
        <end position="223"/>
    </location>
</feature>
<proteinExistence type="predicted"/>
<dbReference type="SMART" id="SM00490">
    <property type="entry name" value="HELICc"/>
    <property type="match status" value="1"/>
</dbReference>
<evidence type="ECO:0000259" key="7">
    <source>
        <dbReference type="PROSITE" id="PS51192"/>
    </source>
</evidence>
<dbReference type="PROSITE" id="PS51194">
    <property type="entry name" value="HELICASE_CTER"/>
    <property type="match status" value="1"/>
</dbReference>
<dbReference type="PROSITE" id="PS51192">
    <property type="entry name" value="HELICASE_ATP_BIND_1"/>
    <property type="match status" value="1"/>
</dbReference>
<feature type="domain" description="Helicase C-terminal" evidence="8">
    <location>
        <begin position="261"/>
        <end position="438"/>
    </location>
</feature>
<evidence type="ECO:0000256" key="3">
    <source>
        <dbReference type="ARBA" id="ARBA00022801"/>
    </source>
</evidence>
<reference evidence="9 10" key="1">
    <citation type="submission" date="2020-02" db="EMBL/GenBank/DDBJ databases">
        <authorList>
            <person name="Ma Q."/>
            <person name="Huang Y."/>
            <person name="Song X."/>
            <person name="Pei D."/>
        </authorList>
    </citation>
    <scope>NUCLEOTIDE SEQUENCE [LARGE SCALE GENOMIC DNA]</scope>
    <source>
        <strain evidence="9">Sxm20200214</strain>
        <tissue evidence="9">Leaf</tissue>
    </source>
</reference>
<evidence type="ECO:0000256" key="4">
    <source>
        <dbReference type="ARBA" id="ARBA00022806"/>
    </source>
</evidence>
<keyword evidence="5" id="KW-0067">ATP-binding</keyword>
<evidence type="ECO:0000256" key="5">
    <source>
        <dbReference type="ARBA" id="ARBA00022840"/>
    </source>
</evidence>
<dbReference type="InterPro" id="IPR002464">
    <property type="entry name" value="DNA/RNA_helicase_DEAH_CS"/>
</dbReference>
<dbReference type="OrthoDB" id="10253254at2759"/>
<dbReference type="SMART" id="SM00847">
    <property type="entry name" value="HA2"/>
    <property type="match status" value="1"/>
</dbReference>
<dbReference type="Gene3D" id="3.40.50.300">
    <property type="entry name" value="P-loop containing nucleotide triphosphate hydrolases"/>
    <property type="match status" value="2"/>
</dbReference>
<dbReference type="AlphaFoldDB" id="A0A8X7P1F2"/>
<evidence type="ECO:0000313" key="9">
    <source>
        <dbReference type="EMBL" id="KAG2242532.1"/>
    </source>
</evidence>
<keyword evidence="2" id="KW-0547">Nucleotide-binding</keyword>
<organism evidence="9 10">
    <name type="scientific">Brassica carinata</name>
    <name type="common">Ethiopian mustard</name>
    <name type="synonym">Abyssinian cabbage</name>
    <dbReference type="NCBI Taxonomy" id="52824"/>
    <lineage>
        <taxon>Eukaryota</taxon>
        <taxon>Viridiplantae</taxon>
        <taxon>Streptophyta</taxon>
        <taxon>Embryophyta</taxon>
        <taxon>Tracheophyta</taxon>
        <taxon>Spermatophyta</taxon>
        <taxon>Magnoliopsida</taxon>
        <taxon>eudicotyledons</taxon>
        <taxon>Gunneridae</taxon>
        <taxon>Pentapetalae</taxon>
        <taxon>rosids</taxon>
        <taxon>malvids</taxon>
        <taxon>Brassicales</taxon>
        <taxon>Brassicaceae</taxon>
        <taxon>Brassiceae</taxon>
        <taxon>Brassica</taxon>
    </lineage>
</organism>
<gene>
    <name evidence="9" type="ORF">Bca52824_095621</name>
</gene>
<keyword evidence="4" id="KW-0347">Helicase</keyword>
<dbReference type="PROSITE" id="PS00690">
    <property type="entry name" value="DEAH_ATP_HELICASE"/>
    <property type="match status" value="1"/>
</dbReference>
<dbReference type="InterPro" id="IPR007502">
    <property type="entry name" value="Helicase-assoc_dom"/>
</dbReference>
<dbReference type="GO" id="GO:0003724">
    <property type="term" value="F:RNA helicase activity"/>
    <property type="evidence" value="ECO:0007669"/>
    <property type="project" value="UniProtKB-EC"/>
</dbReference>
<dbReference type="InterPro" id="IPR011545">
    <property type="entry name" value="DEAD/DEAH_box_helicase_dom"/>
</dbReference>
<keyword evidence="3" id="KW-0378">Hydrolase</keyword>
<sequence length="695" mass="77548">MAFWKPGTEKPSFVEDEEGGIVLMSNNLSSSSSSSYGYANIEKQRQRLPVYKYRTEILYLVENHATTIIVGETGSGKTTQIPQFLKEAGWAEGGRVIACTQPRRLAVQAVSARVAEEMGVNLGDEVGYTIRFEDHTTSGVTSVKFLTDGVLIREMMEDPLLTKYSVIMVDEAHERSISTDILLGLLKKIQRRRPELRLIISSATIDAKTMFSFFNTSKKRQAPEGSTQGPKLEPAILSVEGRGFSVKIHYVEEPVSDYIRSVVSTILLINEREPPGDVLVFLTGQDDIETAIKLLAEEAHSNQKNSSGLLPLPLYSGLSRAEQELIFTPTPRGKRKVILSTNIAETSLTLEGVVYVIDSGFSKQKFYNPISDIESLVVAPISKASARQRSGRAGRVRPGKCYRLYTEDYFLKEMPGEGIPEMQRSNLVSTVIQLKALGIDNILGFDWPSPPSPQAMIRALEVLYSLQILDDDAKLTSPTGFQVAELPLDPMISKMILASSELGCSDEIITIAAVLSIQSVWVIARGVQKEQDEAKLRFAAAEGDHITFLNVYKGFLESKKSSQWCYKNFLNYQSMKKVVEIRDQLKRIARRLGITLKSCEGDIDAVRKAVTAGFFANACRLEPHSNGVFKTIRGSEEVYIHPSSVLFRVNPKWVVYQSIVSTERQYMRNVVTINPSWLTEAAPHFYQNRQNNMSL</sequence>
<dbReference type="EMBL" id="JAAMPC010000445">
    <property type="protein sequence ID" value="KAG2242532.1"/>
    <property type="molecule type" value="Genomic_DNA"/>
</dbReference>
<dbReference type="InterPro" id="IPR014001">
    <property type="entry name" value="Helicase_ATP-bd"/>
</dbReference>
<dbReference type="Proteomes" id="UP000886595">
    <property type="component" value="Unassembled WGS sequence"/>
</dbReference>
<dbReference type="PANTHER" id="PTHR18934">
    <property type="entry name" value="ATP-DEPENDENT RNA HELICASE"/>
    <property type="match status" value="1"/>
</dbReference>
<dbReference type="SMART" id="SM00487">
    <property type="entry name" value="DEXDc"/>
    <property type="match status" value="1"/>
</dbReference>
<keyword evidence="10" id="KW-1185">Reference proteome</keyword>
<dbReference type="Gene3D" id="1.20.120.1080">
    <property type="match status" value="1"/>
</dbReference>
<dbReference type="CDD" id="cd18791">
    <property type="entry name" value="SF2_C_RHA"/>
    <property type="match status" value="1"/>
</dbReference>
<dbReference type="Pfam" id="PF21010">
    <property type="entry name" value="HA2_C"/>
    <property type="match status" value="1"/>
</dbReference>
<evidence type="ECO:0000313" key="10">
    <source>
        <dbReference type="Proteomes" id="UP000886595"/>
    </source>
</evidence>
<dbReference type="Pfam" id="PF04408">
    <property type="entry name" value="WHD_HA2"/>
    <property type="match status" value="1"/>
</dbReference>
<comment type="caution">
    <text evidence="9">The sequence shown here is derived from an EMBL/GenBank/DDBJ whole genome shotgun (WGS) entry which is preliminary data.</text>
</comment>
<dbReference type="SUPFAM" id="SSF52540">
    <property type="entry name" value="P-loop containing nucleoside triphosphate hydrolases"/>
    <property type="match status" value="1"/>
</dbReference>
<dbReference type="FunFam" id="3.40.50.300:FF:000767">
    <property type="entry name" value="Putative ATP-dependent RNA helicase DHX35"/>
    <property type="match status" value="1"/>
</dbReference>
<comment type="catalytic activity">
    <reaction evidence="6">
        <text>ATP + H2O = ADP + phosphate + H(+)</text>
        <dbReference type="Rhea" id="RHEA:13065"/>
        <dbReference type="ChEBI" id="CHEBI:15377"/>
        <dbReference type="ChEBI" id="CHEBI:15378"/>
        <dbReference type="ChEBI" id="CHEBI:30616"/>
        <dbReference type="ChEBI" id="CHEBI:43474"/>
        <dbReference type="ChEBI" id="CHEBI:456216"/>
        <dbReference type="EC" id="3.6.4.13"/>
    </reaction>
</comment>
<dbReference type="GO" id="GO:0003723">
    <property type="term" value="F:RNA binding"/>
    <property type="evidence" value="ECO:0007669"/>
    <property type="project" value="TreeGrafter"/>
</dbReference>
<dbReference type="Pfam" id="PF07717">
    <property type="entry name" value="OB_NTP_bind"/>
    <property type="match status" value="1"/>
</dbReference>
<protein>
    <recommendedName>
        <fullName evidence="1">RNA helicase</fullName>
        <ecNumber evidence="1">3.6.4.13</ecNumber>
    </recommendedName>
</protein>
<dbReference type="FunFam" id="3.40.50.300:FF:001326">
    <property type="entry name" value="Putative ATP-dependent RNA helicase DHX35"/>
    <property type="match status" value="1"/>
</dbReference>
<evidence type="ECO:0000256" key="1">
    <source>
        <dbReference type="ARBA" id="ARBA00012552"/>
    </source>
</evidence>
<dbReference type="InterPro" id="IPR027417">
    <property type="entry name" value="P-loop_NTPase"/>
</dbReference>
<evidence type="ECO:0000256" key="2">
    <source>
        <dbReference type="ARBA" id="ARBA00022741"/>
    </source>
</evidence>
<dbReference type="InterPro" id="IPR001650">
    <property type="entry name" value="Helicase_C-like"/>
</dbReference>
<dbReference type="InterPro" id="IPR048333">
    <property type="entry name" value="HA2_WH"/>
</dbReference>
<evidence type="ECO:0000256" key="6">
    <source>
        <dbReference type="ARBA" id="ARBA00047984"/>
    </source>
</evidence>
<dbReference type="PANTHER" id="PTHR18934:SF136">
    <property type="entry name" value="ATP-DEPENDENT RNA HELICASE DHX35-RELATED"/>
    <property type="match status" value="1"/>
</dbReference>
<dbReference type="InterPro" id="IPR011709">
    <property type="entry name" value="DEAD-box_helicase_OB_fold"/>
</dbReference>